<gene>
    <name evidence="1" type="ORF">JHC10_00795</name>
    <name evidence="2" type="ORF">JHC11_12745</name>
</gene>
<evidence type="ECO:0000313" key="2">
    <source>
        <dbReference type="EMBL" id="MBJ7316856.1"/>
    </source>
</evidence>
<organism evidence="2 3">
    <name type="scientific">Idiomarina abyssalis</name>
    <dbReference type="NCBI Taxonomy" id="86102"/>
    <lineage>
        <taxon>Bacteria</taxon>
        <taxon>Pseudomonadati</taxon>
        <taxon>Pseudomonadota</taxon>
        <taxon>Gammaproteobacteria</taxon>
        <taxon>Alteromonadales</taxon>
        <taxon>Idiomarinaceae</taxon>
        <taxon>Idiomarina</taxon>
    </lineage>
</organism>
<dbReference type="EMBL" id="JAEMOP010000009">
    <property type="protein sequence ID" value="MBJ7316856.1"/>
    <property type="molecule type" value="Genomic_DNA"/>
</dbReference>
<dbReference type="RefSeq" id="WP_199493270.1">
    <property type="nucleotide sequence ID" value="NZ_JAEMOP010000009.1"/>
</dbReference>
<name>A0A8I1GEA1_9GAMM</name>
<dbReference type="AlphaFoldDB" id="A0A8I1GEA1"/>
<dbReference type="Proteomes" id="UP000621390">
    <property type="component" value="Unassembled WGS sequence"/>
</dbReference>
<sequence length="179" mass="20103">MSTNSNEKVQIDPGKLSGLRGKDWLTYIAMLANLQGEKFIQFVLHSQEARLYLGANVVPLFATKLDSNLKESPVFGEPLSERTFYELMDSIMPLSEHPNRDYKSGSFKTDITRKALGNFGFEITLSTQYPGFTHVSMRSTLTQDEVDQLDEALQNPTTEELLEHPAAQRILNDPAFGSD</sequence>
<evidence type="ECO:0000313" key="1">
    <source>
        <dbReference type="EMBL" id="MBJ7265470.1"/>
    </source>
</evidence>
<evidence type="ECO:0000313" key="3">
    <source>
        <dbReference type="Proteomes" id="UP000621390"/>
    </source>
</evidence>
<evidence type="ECO:0000313" key="4">
    <source>
        <dbReference type="Proteomes" id="UP000655994"/>
    </source>
</evidence>
<comment type="caution">
    <text evidence="2">The sequence shown here is derived from an EMBL/GenBank/DDBJ whole genome shotgun (WGS) entry which is preliminary data.</text>
</comment>
<accession>A0A8I1GEA1</accession>
<dbReference type="Proteomes" id="UP000655994">
    <property type="component" value="Unassembled WGS sequence"/>
</dbReference>
<keyword evidence="4" id="KW-1185">Reference proteome</keyword>
<protein>
    <submittedName>
        <fullName evidence="2">Uncharacterized protein</fullName>
    </submittedName>
</protein>
<proteinExistence type="predicted"/>
<dbReference type="EMBL" id="JAEMOS010000002">
    <property type="protein sequence ID" value="MBJ7265470.1"/>
    <property type="molecule type" value="Genomic_DNA"/>
</dbReference>
<reference evidence="2 4" key="1">
    <citation type="submission" date="2020-09" db="EMBL/GenBank/DDBJ databases">
        <title>Draft Genomes of Bacterial Isolates from North Pond Shallow Sediments.</title>
        <authorList>
            <person name="Kiel Reese B."/>
            <person name="Mullis M."/>
            <person name="Weisend R.E."/>
        </authorList>
    </citation>
    <scope>NUCLEOTIDE SEQUENCE</scope>
    <source>
        <strain evidence="2">KJE-2</strain>
        <strain evidence="1 4">KJE-3</strain>
    </source>
</reference>